<keyword evidence="1" id="KW-0472">Membrane</keyword>
<feature type="chain" id="PRO_5008682623" description="DUF1134 domain-containing protein" evidence="2">
    <location>
        <begin position="40"/>
        <end position="156"/>
    </location>
</feature>
<reference evidence="4" key="1">
    <citation type="submission" date="2016-08" db="EMBL/GenBank/DDBJ databases">
        <authorList>
            <person name="Varghese N."/>
            <person name="Submissions Spin"/>
        </authorList>
    </citation>
    <scope>NUCLEOTIDE SEQUENCE [LARGE SCALE GENOMIC DNA]</scope>
    <source>
        <strain evidence="4">ERR11</strain>
    </source>
</reference>
<accession>A0A1C3U1L4</accession>
<name>A0A1C3U1L4_9BRAD</name>
<dbReference type="Proteomes" id="UP000199184">
    <property type="component" value="Unassembled WGS sequence"/>
</dbReference>
<organism evidence="3 4">
    <name type="scientific">Bradyrhizobium shewense</name>
    <dbReference type="NCBI Taxonomy" id="1761772"/>
    <lineage>
        <taxon>Bacteria</taxon>
        <taxon>Pseudomonadati</taxon>
        <taxon>Pseudomonadota</taxon>
        <taxon>Alphaproteobacteria</taxon>
        <taxon>Hyphomicrobiales</taxon>
        <taxon>Nitrobacteraceae</taxon>
        <taxon>Bradyrhizobium</taxon>
    </lineage>
</organism>
<evidence type="ECO:0000256" key="1">
    <source>
        <dbReference type="SAM" id="Phobius"/>
    </source>
</evidence>
<dbReference type="EMBL" id="FMAI01000001">
    <property type="protein sequence ID" value="SCB09351.1"/>
    <property type="molecule type" value="Genomic_DNA"/>
</dbReference>
<proteinExistence type="predicted"/>
<evidence type="ECO:0000313" key="4">
    <source>
        <dbReference type="Proteomes" id="UP000199184"/>
    </source>
</evidence>
<keyword evidence="2" id="KW-0732">Signal</keyword>
<keyword evidence="1" id="KW-1133">Transmembrane helix</keyword>
<protein>
    <recommendedName>
        <fullName evidence="5">DUF1134 domain-containing protein</fullName>
    </recommendedName>
</protein>
<dbReference type="RefSeq" id="WP_091952559.1">
    <property type="nucleotide sequence ID" value="NZ_FMAI01000001.1"/>
</dbReference>
<evidence type="ECO:0000256" key="2">
    <source>
        <dbReference type="SAM" id="SignalP"/>
    </source>
</evidence>
<dbReference type="AlphaFoldDB" id="A0A1C3U1L4"/>
<gene>
    <name evidence="3" type="ORF">GA0061098_1001238</name>
</gene>
<keyword evidence="1" id="KW-0812">Transmembrane</keyword>
<keyword evidence="4" id="KW-1185">Reference proteome</keyword>
<feature type="signal peptide" evidence="2">
    <location>
        <begin position="1"/>
        <end position="39"/>
    </location>
</feature>
<sequence length="156" mass="16070">MPQSLEWIRASRLRACRLIAILVLALSFAVPATPSFAQAAGHVRAKIVKGGLLVGGGVGSGVLTYRGNKYPFKITGMSFGITAGATIGRLDGWASGIREVGDFAGTYSSVGGGFALVGGVSGVHLRNEKGVTIVMQGPKAGLELAANISRIMISLR</sequence>
<evidence type="ECO:0000313" key="3">
    <source>
        <dbReference type="EMBL" id="SCB09351.1"/>
    </source>
</evidence>
<evidence type="ECO:0008006" key="5">
    <source>
        <dbReference type="Google" id="ProtNLM"/>
    </source>
</evidence>
<feature type="transmembrane region" description="Helical" evidence="1">
    <location>
        <begin position="47"/>
        <end position="65"/>
    </location>
</feature>